<dbReference type="PANTHER" id="PTHR10566">
    <property type="entry name" value="CHAPERONE-ACTIVITY OF BC1 COMPLEX CABC1 -RELATED"/>
    <property type="match status" value="1"/>
</dbReference>
<dbReference type="RefSeq" id="WP_012021240.1">
    <property type="nucleotide sequence ID" value="NZ_AP019770.1"/>
</dbReference>
<gene>
    <name evidence="4" type="ORF">HA72_1295</name>
</gene>
<dbReference type="Proteomes" id="UP000029084">
    <property type="component" value="Chromosome"/>
</dbReference>
<keyword evidence="2" id="KW-1133">Transmembrane helix</keyword>
<name>A0A088E621_9CREN</name>
<evidence type="ECO:0000313" key="5">
    <source>
        <dbReference type="Proteomes" id="UP000029084"/>
    </source>
</evidence>
<evidence type="ECO:0000259" key="3">
    <source>
        <dbReference type="Pfam" id="PF03109"/>
    </source>
</evidence>
<dbReference type="EMBL" id="CP008822">
    <property type="protein sequence ID" value="AIM27438.1"/>
    <property type="molecule type" value="Genomic_DNA"/>
</dbReference>
<dbReference type="InterPro" id="IPR011009">
    <property type="entry name" value="Kinase-like_dom_sf"/>
</dbReference>
<dbReference type="CDD" id="cd05121">
    <property type="entry name" value="ABC1_ADCK3-like"/>
    <property type="match status" value="1"/>
</dbReference>
<sequence>MSISRTFTILRKMTPRLLKYRDFRRRILKGETIPREELEEEAKRFVDTMIELGPTFIKLGQVLSVRADVLPQEYMRELQRLQDEVPPAPFEEVKETIFKEAGDVIREVDPTPLAAASLGQVHRGVSKDGKEIAIKVNRPGVEEILKADISVIRTFLPLTRLILDSSLVETLKLIFRQFSTRIFEELNYEREAFYTEKIREELEGFRVRIPNTIKATRHVLVMEYIPGLKITSQEALNKFDRKGLAWRVFKVFVYPVLKGEYFHADPHPGNIAVDEDGNIILYDFGMAGYIDRETRIKLIRMYVTISRGDPLMLVNVLDQLGAVQPYADRKVLAKGFELMIKEMKGVPVDQLELDDFNRLASEAFFKFPLRLPEKIALYFRMSSVLEGTCRMIDPEFDFLPNLVRIVEEEGLMRVALVDEVMDYVNYFSTGIKERMLKQPSLPRKRERKWIGIPVVAASIPAYFFLGDVVSLLIALLGITVTLSLP</sequence>
<keyword evidence="2" id="KW-0812">Transmembrane</keyword>
<accession>A0A088E621</accession>
<evidence type="ECO:0000256" key="2">
    <source>
        <dbReference type="SAM" id="Phobius"/>
    </source>
</evidence>
<dbReference type="InterPro" id="IPR050154">
    <property type="entry name" value="UbiB_kinase"/>
</dbReference>
<comment type="similarity">
    <text evidence="1">Belongs to the protein kinase superfamily. ADCK protein kinase family.</text>
</comment>
<organism evidence="4 5">
    <name type="scientific">Metallosphaera sedula</name>
    <dbReference type="NCBI Taxonomy" id="43687"/>
    <lineage>
        <taxon>Archaea</taxon>
        <taxon>Thermoproteota</taxon>
        <taxon>Thermoprotei</taxon>
        <taxon>Sulfolobales</taxon>
        <taxon>Sulfolobaceae</taxon>
        <taxon>Metallosphaera</taxon>
    </lineage>
</organism>
<reference evidence="4 5" key="1">
    <citation type="journal article" date="2014" name="J. Bacteriol.">
        <title>Role of an Archaeal PitA Transporter in the Copper and Arsenic Resistance of Metallosphaera sedula, an Extreme Thermoacidophile.</title>
        <authorList>
            <person name="McCarthy S."/>
            <person name="Ai C."/>
            <person name="Wheaton G."/>
            <person name="Tevatia R."/>
            <person name="Eckrich V."/>
            <person name="Kelly R."/>
            <person name="Blum P."/>
        </authorList>
    </citation>
    <scope>NUCLEOTIDE SEQUENCE [LARGE SCALE GENOMIC DNA]</scope>
    <source>
        <strain evidence="4 5">CuR1</strain>
    </source>
</reference>
<dbReference type="InterPro" id="IPR004147">
    <property type="entry name" value="ABC1_dom"/>
</dbReference>
<dbReference type="SUPFAM" id="SSF56112">
    <property type="entry name" value="Protein kinase-like (PK-like)"/>
    <property type="match status" value="1"/>
</dbReference>
<dbReference type="OMA" id="FQTARRF"/>
<keyword evidence="2" id="KW-0472">Membrane</keyword>
<dbReference type="AlphaFoldDB" id="A0A088E621"/>
<dbReference type="Gene3D" id="1.10.510.10">
    <property type="entry name" value="Transferase(Phosphotransferase) domain 1"/>
    <property type="match status" value="1"/>
</dbReference>
<dbReference type="Pfam" id="PF03109">
    <property type="entry name" value="ABC1"/>
    <property type="match status" value="1"/>
</dbReference>
<dbReference type="PANTHER" id="PTHR10566:SF113">
    <property type="entry name" value="PROTEIN ACTIVITY OF BC1 COMPLEX KINASE 7, CHLOROPLASTIC"/>
    <property type="match status" value="1"/>
</dbReference>
<evidence type="ECO:0000256" key="1">
    <source>
        <dbReference type="ARBA" id="ARBA00009670"/>
    </source>
</evidence>
<feature type="transmembrane region" description="Helical" evidence="2">
    <location>
        <begin position="449"/>
        <end position="482"/>
    </location>
</feature>
<proteinExistence type="inferred from homology"/>
<feature type="domain" description="ABC1 atypical kinase-like" evidence="3">
    <location>
        <begin position="80"/>
        <end position="310"/>
    </location>
</feature>
<protein>
    <submittedName>
        <fullName evidence="4">ABC-1 domain protein</fullName>
    </submittedName>
</protein>
<dbReference type="GeneID" id="91755793"/>
<evidence type="ECO:0000313" key="4">
    <source>
        <dbReference type="EMBL" id="AIM27438.1"/>
    </source>
</evidence>